<dbReference type="AlphaFoldDB" id="A0A4Q7PH51"/>
<evidence type="ECO:0000313" key="1">
    <source>
        <dbReference type="EMBL" id="RZS99715.1"/>
    </source>
</evidence>
<reference evidence="1 2" key="1">
    <citation type="submission" date="2019-02" db="EMBL/GenBank/DDBJ databases">
        <title>Genomic Encyclopedia of Type Strains, Phase IV (KMG-IV): sequencing the most valuable type-strain genomes for metagenomic binning, comparative biology and taxonomic classification.</title>
        <authorList>
            <person name="Goeker M."/>
        </authorList>
    </citation>
    <scope>NUCLEOTIDE SEQUENCE [LARGE SCALE GENOMIC DNA]</scope>
    <source>
        <strain evidence="1 2">DSM 17196</strain>
    </source>
</reference>
<gene>
    <name evidence="1" type="ORF">EV197_0939</name>
</gene>
<keyword evidence="2" id="KW-1185">Reference proteome</keyword>
<dbReference type="EMBL" id="SGXE01000001">
    <property type="protein sequence ID" value="RZS99715.1"/>
    <property type="molecule type" value="Genomic_DNA"/>
</dbReference>
<organism evidence="1 2">
    <name type="scientific">Aquimarina brevivitae</name>
    <dbReference type="NCBI Taxonomy" id="323412"/>
    <lineage>
        <taxon>Bacteria</taxon>
        <taxon>Pseudomonadati</taxon>
        <taxon>Bacteroidota</taxon>
        <taxon>Flavobacteriia</taxon>
        <taxon>Flavobacteriales</taxon>
        <taxon>Flavobacteriaceae</taxon>
        <taxon>Aquimarina</taxon>
    </lineage>
</organism>
<accession>A0A4Q7PH51</accession>
<dbReference type="Proteomes" id="UP000292262">
    <property type="component" value="Unassembled WGS sequence"/>
</dbReference>
<dbReference type="RefSeq" id="WP_165389000.1">
    <property type="nucleotide sequence ID" value="NZ_SGXE01000001.1"/>
</dbReference>
<proteinExistence type="predicted"/>
<sequence>MFFKVNELMVFTFITMFFYASIPSTLNAQVIAAPSIKTKAEKLDLSDFQGSPYLKEEYQQAMIYDAITGQNRNAFIRYNVLDDVFEIKSSKTANVVEELKKSYEIHVEFDNRKFYYRNYTDEGEKAVTGYLEQLGTSENNDFYIKYAKELRMPQKAQTSLEQDRPGKIRDQSYYLTGTGNAIKPSDIDKRNILNFFPKAQKAKLKEYIKEQRLKFRDAEDIKKLVVYFNSL</sequence>
<name>A0A4Q7PH51_9FLAO</name>
<protein>
    <submittedName>
        <fullName evidence="1">Uncharacterized protein</fullName>
    </submittedName>
</protein>
<comment type="caution">
    <text evidence="1">The sequence shown here is derived from an EMBL/GenBank/DDBJ whole genome shotgun (WGS) entry which is preliminary data.</text>
</comment>
<evidence type="ECO:0000313" key="2">
    <source>
        <dbReference type="Proteomes" id="UP000292262"/>
    </source>
</evidence>